<accession>A0A6A6RYI7</accession>
<dbReference type="GO" id="GO:0005739">
    <property type="term" value="C:mitochondrion"/>
    <property type="evidence" value="ECO:0007669"/>
    <property type="project" value="UniProtKB-SubCell"/>
</dbReference>
<keyword evidence="16" id="KW-1185">Reference proteome</keyword>
<dbReference type="EMBL" id="MU006785">
    <property type="protein sequence ID" value="KAF2640275.1"/>
    <property type="molecule type" value="Genomic_DNA"/>
</dbReference>
<dbReference type="HAMAP" id="MF_00051">
    <property type="entry name" value="SHMT"/>
    <property type="match status" value="1"/>
</dbReference>
<dbReference type="InterPro" id="IPR039429">
    <property type="entry name" value="SHMT-like_dom"/>
</dbReference>
<dbReference type="GO" id="GO:0035999">
    <property type="term" value="P:tetrahydrofolate interconversion"/>
    <property type="evidence" value="ECO:0007669"/>
    <property type="project" value="UniProtKB-UniPathway"/>
</dbReference>
<dbReference type="PROSITE" id="PS00096">
    <property type="entry name" value="SHMT"/>
    <property type="match status" value="1"/>
</dbReference>
<dbReference type="NCBIfam" id="NF000586">
    <property type="entry name" value="PRK00011.1"/>
    <property type="match status" value="1"/>
</dbReference>
<evidence type="ECO:0000256" key="6">
    <source>
        <dbReference type="ARBA" id="ARBA00006376"/>
    </source>
</evidence>
<dbReference type="AlphaFoldDB" id="A0A6A6RYI7"/>
<feature type="domain" description="Serine hydroxymethyltransferase-like" evidence="14">
    <location>
        <begin position="53"/>
        <end position="456"/>
    </location>
</feature>
<reference evidence="15" key="1">
    <citation type="journal article" date="2020" name="Stud. Mycol.">
        <title>101 Dothideomycetes genomes: a test case for predicting lifestyles and emergence of pathogens.</title>
        <authorList>
            <person name="Haridas S."/>
            <person name="Albert R."/>
            <person name="Binder M."/>
            <person name="Bloem J."/>
            <person name="Labutti K."/>
            <person name="Salamov A."/>
            <person name="Andreopoulos B."/>
            <person name="Baker S."/>
            <person name="Barry K."/>
            <person name="Bills G."/>
            <person name="Bluhm B."/>
            <person name="Cannon C."/>
            <person name="Castanera R."/>
            <person name="Culley D."/>
            <person name="Daum C."/>
            <person name="Ezra D."/>
            <person name="Gonzalez J."/>
            <person name="Henrissat B."/>
            <person name="Kuo A."/>
            <person name="Liang C."/>
            <person name="Lipzen A."/>
            <person name="Lutzoni F."/>
            <person name="Magnuson J."/>
            <person name="Mondo S."/>
            <person name="Nolan M."/>
            <person name="Ohm R."/>
            <person name="Pangilinan J."/>
            <person name="Park H.-J."/>
            <person name="Ramirez L."/>
            <person name="Alfaro M."/>
            <person name="Sun H."/>
            <person name="Tritt A."/>
            <person name="Yoshinaga Y."/>
            <person name="Zwiers L.-H."/>
            <person name="Turgeon B."/>
            <person name="Goodwin S."/>
            <person name="Spatafora J."/>
            <person name="Crous P."/>
            <person name="Grigoriev I."/>
        </authorList>
    </citation>
    <scope>NUCLEOTIDE SEQUENCE</scope>
    <source>
        <strain evidence="15">CBS 473.64</strain>
    </source>
</reference>
<dbReference type="InterPro" id="IPR001085">
    <property type="entry name" value="Ser_HO-MeTrfase"/>
</dbReference>
<dbReference type="Gene3D" id="3.90.1150.10">
    <property type="entry name" value="Aspartate Aminotransferase, domain 1"/>
    <property type="match status" value="1"/>
</dbReference>
<evidence type="ECO:0000256" key="7">
    <source>
        <dbReference type="ARBA" id="ARBA00022563"/>
    </source>
</evidence>
<comment type="similarity">
    <text evidence="6 13">Belongs to the SHMT family.</text>
</comment>
<dbReference type="GO" id="GO:0030170">
    <property type="term" value="F:pyridoxal phosphate binding"/>
    <property type="evidence" value="ECO:0007669"/>
    <property type="project" value="InterPro"/>
</dbReference>
<dbReference type="GO" id="GO:0004372">
    <property type="term" value="F:glycine hydroxymethyltransferase activity"/>
    <property type="evidence" value="ECO:0007669"/>
    <property type="project" value="UniProtKB-EC"/>
</dbReference>
<dbReference type="InterPro" id="IPR019798">
    <property type="entry name" value="Ser_HO-MeTrfase_PLP_BS"/>
</dbReference>
<evidence type="ECO:0000256" key="9">
    <source>
        <dbReference type="ARBA" id="ARBA00022898"/>
    </source>
</evidence>
<evidence type="ECO:0000256" key="2">
    <source>
        <dbReference type="ARBA" id="ARBA00001933"/>
    </source>
</evidence>
<dbReference type="PANTHER" id="PTHR11680">
    <property type="entry name" value="SERINE HYDROXYMETHYLTRANSFERASE"/>
    <property type="match status" value="1"/>
</dbReference>
<dbReference type="InterPro" id="IPR049943">
    <property type="entry name" value="Ser_HO-MeTrfase-like"/>
</dbReference>
<comment type="pathway">
    <text evidence="5 13">One-carbon metabolism; tetrahydrofolate interconversion.</text>
</comment>
<feature type="modified residue" description="N6-(pyridoxal phosphate)lysine" evidence="12">
    <location>
        <position position="284"/>
    </location>
</feature>
<dbReference type="InterPro" id="IPR015424">
    <property type="entry name" value="PyrdxlP-dep_Trfase"/>
</dbReference>
<comment type="catalytic activity">
    <reaction evidence="1 13">
        <text>(6R)-5,10-methylene-5,6,7,8-tetrahydrofolate + glycine + H2O = (6S)-5,6,7,8-tetrahydrofolate + L-serine</text>
        <dbReference type="Rhea" id="RHEA:15481"/>
        <dbReference type="ChEBI" id="CHEBI:15377"/>
        <dbReference type="ChEBI" id="CHEBI:15636"/>
        <dbReference type="ChEBI" id="CHEBI:33384"/>
        <dbReference type="ChEBI" id="CHEBI:57305"/>
        <dbReference type="ChEBI" id="CHEBI:57453"/>
        <dbReference type="EC" id="2.1.2.1"/>
    </reaction>
</comment>
<comment type="function">
    <text evidence="3 13">Interconversion of serine and glycine.</text>
</comment>
<comment type="cofactor">
    <cofactor evidence="2 12 13">
        <name>pyridoxal 5'-phosphate</name>
        <dbReference type="ChEBI" id="CHEBI:597326"/>
    </cofactor>
</comment>
<dbReference type="OrthoDB" id="10265628at2759"/>
<dbReference type="UniPathway" id="UPA00193"/>
<dbReference type="FunFam" id="3.40.640.10:FF:000097">
    <property type="entry name" value="Serine hydroxymethyltransferase"/>
    <property type="match status" value="1"/>
</dbReference>
<evidence type="ECO:0000256" key="4">
    <source>
        <dbReference type="ARBA" id="ARBA00004173"/>
    </source>
</evidence>
<evidence type="ECO:0000256" key="5">
    <source>
        <dbReference type="ARBA" id="ARBA00004777"/>
    </source>
</evidence>
<dbReference type="CDD" id="cd00378">
    <property type="entry name" value="SHMT"/>
    <property type="match status" value="1"/>
</dbReference>
<evidence type="ECO:0000256" key="11">
    <source>
        <dbReference type="ARBA" id="ARBA00023128"/>
    </source>
</evidence>
<keyword evidence="7 13" id="KW-0554">One-carbon metabolism</keyword>
<dbReference type="Gene3D" id="3.40.640.10">
    <property type="entry name" value="Type I PLP-dependent aspartate aminotransferase-like (Major domain)"/>
    <property type="match status" value="1"/>
</dbReference>
<dbReference type="Pfam" id="PF00464">
    <property type="entry name" value="SHMT"/>
    <property type="match status" value="1"/>
</dbReference>
<dbReference type="Proteomes" id="UP000799753">
    <property type="component" value="Unassembled WGS sequence"/>
</dbReference>
<gene>
    <name evidence="15" type="ORF">P280DRAFT_401373</name>
</gene>
<keyword evidence="10" id="KW-0809">Transit peptide</keyword>
<evidence type="ECO:0000256" key="13">
    <source>
        <dbReference type="RuleBase" id="RU000585"/>
    </source>
</evidence>
<sequence length="524" mass="57755">MAALRSICRAPFRQLARPSSFAIATNHSRLLQRQWRGYASSAENDHKLLSSTLEDVDPAVYQIIEREKNRQKHFINLIPSENFTSQAVLDALGSVMQNKYSEGYPGARYYGGNEHIDEAERLCQQRALQAFGLNESEWGVNVQPLSGSPANLYAYSAVLNTHDRILALDLPHGGHLSHGYQTPTKKISAVSKYFETLPYRLDEKTGFIDYVKMEELATLYRPKIIVAGTSAYSRLIEYERMRQIADNVGAYLLSDMAHISGLVAAGVIPSPFPYSDIVTTTTHKSLRGPRGAMIFYRKGVRRVDKKGVEEKYDLEGPINASVFPGHQGGPHNHTITALAVALQQAQTKEFKAYQQTVLENSKALAHRLGNSKEQGGLGYNIVSGGTDNHLVLVDLKDKGVDGARVERILELVGVASNKNTVPGDKSAMKPGGLRMGTPAMTTRGFTTEDFKRVADVVHRAVGITQKLDKAAKAKATEAGRKAPGSVAAFKEYVGEGEDITDIVQLRKEVEDWVGTFRLPWVKAQ</sequence>
<evidence type="ECO:0000313" key="16">
    <source>
        <dbReference type="Proteomes" id="UP000799753"/>
    </source>
</evidence>
<evidence type="ECO:0000256" key="12">
    <source>
        <dbReference type="PIRSR" id="PIRSR000412-50"/>
    </source>
</evidence>
<comment type="subcellular location">
    <subcellularLocation>
        <location evidence="4">Mitochondrion</location>
    </subcellularLocation>
</comment>
<dbReference type="InterPro" id="IPR015422">
    <property type="entry name" value="PyrdxlP-dep_Trfase_small"/>
</dbReference>
<evidence type="ECO:0000256" key="1">
    <source>
        <dbReference type="ARBA" id="ARBA00001528"/>
    </source>
</evidence>
<name>A0A6A6RYI7_9PLEO</name>
<keyword evidence="9 12" id="KW-0663">Pyridoxal phosphate</keyword>
<evidence type="ECO:0000259" key="14">
    <source>
        <dbReference type="Pfam" id="PF00464"/>
    </source>
</evidence>
<dbReference type="InterPro" id="IPR015421">
    <property type="entry name" value="PyrdxlP-dep_Trfase_major"/>
</dbReference>
<dbReference type="PIRSF" id="PIRSF000412">
    <property type="entry name" value="SHMT"/>
    <property type="match status" value="1"/>
</dbReference>
<evidence type="ECO:0000256" key="10">
    <source>
        <dbReference type="ARBA" id="ARBA00022946"/>
    </source>
</evidence>
<proteinExistence type="inferred from homology"/>
<keyword evidence="11" id="KW-0496">Mitochondrion</keyword>
<evidence type="ECO:0000313" key="15">
    <source>
        <dbReference type="EMBL" id="KAF2640275.1"/>
    </source>
</evidence>
<evidence type="ECO:0000256" key="3">
    <source>
        <dbReference type="ARBA" id="ARBA00002224"/>
    </source>
</evidence>
<organism evidence="15 16">
    <name type="scientific">Massarina eburnea CBS 473.64</name>
    <dbReference type="NCBI Taxonomy" id="1395130"/>
    <lineage>
        <taxon>Eukaryota</taxon>
        <taxon>Fungi</taxon>
        <taxon>Dikarya</taxon>
        <taxon>Ascomycota</taxon>
        <taxon>Pezizomycotina</taxon>
        <taxon>Dothideomycetes</taxon>
        <taxon>Pleosporomycetidae</taxon>
        <taxon>Pleosporales</taxon>
        <taxon>Massarineae</taxon>
        <taxon>Massarinaceae</taxon>
        <taxon>Massarina</taxon>
    </lineage>
</organism>
<dbReference type="EC" id="2.1.2.1" evidence="13"/>
<dbReference type="SUPFAM" id="SSF53383">
    <property type="entry name" value="PLP-dependent transferases"/>
    <property type="match status" value="1"/>
</dbReference>
<protein>
    <recommendedName>
        <fullName evidence="13">Serine hydroxymethyltransferase</fullName>
        <ecNumber evidence="13">2.1.2.1</ecNumber>
    </recommendedName>
</protein>
<dbReference type="GO" id="GO:0019264">
    <property type="term" value="P:glycine biosynthetic process from serine"/>
    <property type="evidence" value="ECO:0007669"/>
    <property type="project" value="InterPro"/>
</dbReference>
<keyword evidence="8 13" id="KW-0808">Transferase</keyword>
<evidence type="ECO:0000256" key="8">
    <source>
        <dbReference type="ARBA" id="ARBA00022679"/>
    </source>
</evidence>
<dbReference type="PANTHER" id="PTHR11680:SF57">
    <property type="entry name" value="SERINE HYDROXYMETHYLTRANSFERASE, MITOCHONDRIAL"/>
    <property type="match status" value="1"/>
</dbReference>